<keyword evidence="4 8" id="KW-0479">Metal-binding</keyword>
<keyword evidence="3 8" id="KW-0349">Heme</keyword>
<dbReference type="InterPro" id="IPR050121">
    <property type="entry name" value="Cytochrome_P450_monoxygenase"/>
</dbReference>
<feature type="binding site" description="axial binding residue" evidence="8">
    <location>
        <position position="433"/>
    </location>
    <ligand>
        <name>heme</name>
        <dbReference type="ChEBI" id="CHEBI:30413"/>
    </ligand>
    <ligandPart>
        <name>Fe</name>
        <dbReference type="ChEBI" id="CHEBI:18248"/>
    </ligandPart>
</feature>
<dbReference type="GO" id="GO:0016705">
    <property type="term" value="F:oxidoreductase activity, acting on paired donors, with incorporation or reduction of molecular oxygen"/>
    <property type="evidence" value="ECO:0007669"/>
    <property type="project" value="InterPro"/>
</dbReference>
<dbReference type="PANTHER" id="PTHR24305:SF107">
    <property type="entry name" value="P450, PUTATIVE (EUROFUNG)-RELATED"/>
    <property type="match status" value="1"/>
</dbReference>
<protein>
    <submittedName>
        <fullName evidence="9">Cytochrome P450</fullName>
    </submittedName>
</protein>
<dbReference type="InterPro" id="IPR036396">
    <property type="entry name" value="Cyt_P450_sf"/>
</dbReference>
<evidence type="ECO:0000256" key="7">
    <source>
        <dbReference type="ARBA" id="ARBA00023033"/>
    </source>
</evidence>
<comment type="pathway">
    <text evidence="2">Secondary metabolite biosynthesis.</text>
</comment>
<organism evidence="9 10">
    <name type="scientific">Lophiostoma macrostomum CBS 122681</name>
    <dbReference type="NCBI Taxonomy" id="1314788"/>
    <lineage>
        <taxon>Eukaryota</taxon>
        <taxon>Fungi</taxon>
        <taxon>Dikarya</taxon>
        <taxon>Ascomycota</taxon>
        <taxon>Pezizomycotina</taxon>
        <taxon>Dothideomycetes</taxon>
        <taxon>Pleosporomycetidae</taxon>
        <taxon>Pleosporales</taxon>
        <taxon>Lophiostomataceae</taxon>
        <taxon>Lophiostoma</taxon>
    </lineage>
</organism>
<reference evidence="9" key="1">
    <citation type="journal article" date="2020" name="Stud. Mycol.">
        <title>101 Dothideomycetes genomes: a test case for predicting lifestyles and emergence of pathogens.</title>
        <authorList>
            <person name="Haridas S."/>
            <person name="Albert R."/>
            <person name="Binder M."/>
            <person name="Bloem J."/>
            <person name="Labutti K."/>
            <person name="Salamov A."/>
            <person name="Andreopoulos B."/>
            <person name="Baker S."/>
            <person name="Barry K."/>
            <person name="Bills G."/>
            <person name="Bluhm B."/>
            <person name="Cannon C."/>
            <person name="Castanera R."/>
            <person name="Culley D."/>
            <person name="Daum C."/>
            <person name="Ezra D."/>
            <person name="Gonzalez J."/>
            <person name="Henrissat B."/>
            <person name="Kuo A."/>
            <person name="Liang C."/>
            <person name="Lipzen A."/>
            <person name="Lutzoni F."/>
            <person name="Magnuson J."/>
            <person name="Mondo S."/>
            <person name="Nolan M."/>
            <person name="Ohm R."/>
            <person name="Pangilinan J."/>
            <person name="Park H.-J."/>
            <person name="Ramirez L."/>
            <person name="Alfaro M."/>
            <person name="Sun H."/>
            <person name="Tritt A."/>
            <person name="Yoshinaga Y."/>
            <person name="Zwiers L.-H."/>
            <person name="Turgeon B."/>
            <person name="Goodwin S."/>
            <person name="Spatafora J."/>
            <person name="Crous P."/>
            <person name="Grigoriev I."/>
        </authorList>
    </citation>
    <scope>NUCLEOTIDE SEQUENCE</scope>
    <source>
        <strain evidence="9">CBS 122681</strain>
    </source>
</reference>
<evidence type="ECO:0000313" key="10">
    <source>
        <dbReference type="Proteomes" id="UP000799324"/>
    </source>
</evidence>
<keyword evidence="5" id="KW-0560">Oxidoreductase</keyword>
<dbReference type="OrthoDB" id="10029320at2759"/>
<gene>
    <name evidence="9" type="ORF">K491DRAFT_630649</name>
</gene>
<dbReference type="InterPro" id="IPR001128">
    <property type="entry name" value="Cyt_P450"/>
</dbReference>
<dbReference type="Gene3D" id="1.10.630.10">
    <property type="entry name" value="Cytochrome P450"/>
    <property type="match status" value="1"/>
</dbReference>
<dbReference type="PRINTS" id="PR00385">
    <property type="entry name" value="P450"/>
</dbReference>
<sequence length="513" mass="58707">MGMPMPEWSWVFGHLMVFRQCQNCYPSDAFAPVVMRKICADFYQTDMFYLDLWPFNTTMLIINDPEVAKQISSAKPPFPKPAMFGAVVDPIAGGPNLLTMNGPQWKEWRSVFNPAFSQSYLQDQVSVVVESTEVFCRKLRERQNAVFCLENLATRLTMDIIIKVALDDDLNYQNAPSSLADSLRRIVGWSNFGDPFLNYHPIRLFAIFYYGRKMNRYVRQALEERWKEVRREATSGQGRRSGSVISLALHNYFQQRQSVKTNVTELDGDFADFATRQMRLFLFAGHDTTTSVLVYTYHTLSDHPAVLRRLREEHNTVFGSLPGQAGARIKETPSIVNELPYTMAVLKETMRMYPPAGALRHGIPGEYLVDKNGARYPTEGCQISIQHNALHHHPHVWPRVGEFLPERWLVDANHELYPRDGAFRVFEHGPRNCIGQNLALIELRVVLALTVRSFDICPAYEEWDIYRPRSILERIGFAKRKPGFVDGDRAYQIEKGGGHPSEGYPCIVTCIGD</sequence>
<dbReference type="GO" id="GO:0005506">
    <property type="term" value="F:iron ion binding"/>
    <property type="evidence" value="ECO:0007669"/>
    <property type="project" value="InterPro"/>
</dbReference>
<evidence type="ECO:0000256" key="6">
    <source>
        <dbReference type="ARBA" id="ARBA00023004"/>
    </source>
</evidence>
<comment type="cofactor">
    <cofactor evidence="1 8">
        <name>heme</name>
        <dbReference type="ChEBI" id="CHEBI:30413"/>
    </cofactor>
</comment>
<evidence type="ECO:0000256" key="3">
    <source>
        <dbReference type="ARBA" id="ARBA00022617"/>
    </source>
</evidence>
<dbReference type="GO" id="GO:0020037">
    <property type="term" value="F:heme binding"/>
    <property type="evidence" value="ECO:0007669"/>
    <property type="project" value="InterPro"/>
</dbReference>
<dbReference type="EMBL" id="MU004353">
    <property type="protein sequence ID" value="KAF2655142.1"/>
    <property type="molecule type" value="Genomic_DNA"/>
</dbReference>
<name>A0A6A6T649_9PLEO</name>
<proteinExistence type="predicted"/>
<evidence type="ECO:0000256" key="4">
    <source>
        <dbReference type="ARBA" id="ARBA00022723"/>
    </source>
</evidence>
<evidence type="ECO:0000256" key="5">
    <source>
        <dbReference type="ARBA" id="ARBA00023002"/>
    </source>
</evidence>
<evidence type="ECO:0000256" key="2">
    <source>
        <dbReference type="ARBA" id="ARBA00005179"/>
    </source>
</evidence>
<evidence type="ECO:0000313" key="9">
    <source>
        <dbReference type="EMBL" id="KAF2655142.1"/>
    </source>
</evidence>
<keyword evidence="10" id="KW-1185">Reference proteome</keyword>
<dbReference type="Pfam" id="PF00067">
    <property type="entry name" value="p450"/>
    <property type="match status" value="1"/>
</dbReference>
<accession>A0A6A6T649</accession>
<dbReference type="GO" id="GO:0004497">
    <property type="term" value="F:monooxygenase activity"/>
    <property type="evidence" value="ECO:0007669"/>
    <property type="project" value="UniProtKB-KW"/>
</dbReference>
<dbReference type="CDD" id="cd11051">
    <property type="entry name" value="CYP59-like"/>
    <property type="match status" value="1"/>
</dbReference>
<dbReference type="PANTHER" id="PTHR24305">
    <property type="entry name" value="CYTOCHROME P450"/>
    <property type="match status" value="1"/>
</dbReference>
<dbReference type="InterPro" id="IPR002401">
    <property type="entry name" value="Cyt_P450_E_grp-I"/>
</dbReference>
<keyword evidence="7" id="KW-0503">Monooxygenase</keyword>
<dbReference type="SUPFAM" id="SSF48264">
    <property type="entry name" value="Cytochrome P450"/>
    <property type="match status" value="1"/>
</dbReference>
<evidence type="ECO:0000256" key="1">
    <source>
        <dbReference type="ARBA" id="ARBA00001971"/>
    </source>
</evidence>
<keyword evidence="6 8" id="KW-0408">Iron</keyword>
<evidence type="ECO:0000256" key="8">
    <source>
        <dbReference type="PIRSR" id="PIRSR602401-1"/>
    </source>
</evidence>
<dbReference type="AlphaFoldDB" id="A0A6A6T649"/>
<dbReference type="Proteomes" id="UP000799324">
    <property type="component" value="Unassembled WGS sequence"/>
</dbReference>
<dbReference type="PRINTS" id="PR00463">
    <property type="entry name" value="EP450I"/>
</dbReference>